<evidence type="ECO:0008006" key="3">
    <source>
        <dbReference type="Google" id="ProtNLM"/>
    </source>
</evidence>
<dbReference type="AlphaFoldDB" id="G0ML12"/>
<proteinExistence type="predicted"/>
<dbReference type="EMBL" id="GL379799">
    <property type="protein sequence ID" value="EGT34829.1"/>
    <property type="molecule type" value="Genomic_DNA"/>
</dbReference>
<dbReference type="GO" id="GO:0000175">
    <property type="term" value="F:3'-5'-RNA exonuclease activity"/>
    <property type="evidence" value="ECO:0007669"/>
    <property type="project" value="TreeGrafter"/>
</dbReference>
<dbReference type="GO" id="GO:0005739">
    <property type="term" value="C:mitochondrion"/>
    <property type="evidence" value="ECO:0007669"/>
    <property type="project" value="TreeGrafter"/>
</dbReference>
<dbReference type="InParanoid" id="G0ML12"/>
<dbReference type="GO" id="GO:0000288">
    <property type="term" value="P:nuclear-transcribed mRNA catabolic process, deadenylation-dependent decay"/>
    <property type="evidence" value="ECO:0007669"/>
    <property type="project" value="TreeGrafter"/>
</dbReference>
<accession>G0ML12</accession>
<dbReference type="Proteomes" id="UP000008068">
    <property type="component" value="Unassembled WGS sequence"/>
</dbReference>
<dbReference type="Gene3D" id="3.60.10.10">
    <property type="entry name" value="Endonuclease/exonuclease/phosphatase"/>
    <property type="match status" value="1"/>
</dbReference>
<keyword evidence="2" id="KW-1185">Reference proteome</keyword>
<protein>
    <recommendedName>
        <fullName evidence="3">Endonuclease/exonuclease/phosphatase domain-containing protein</fullName>
    </recommendedName>
</protein>
<reference evidence="2" key="1">
    <citation type="submission" date="2011-07" db="EMBL/GenBank/DDBJ databases">
        <authorList>
            <consortium name="Caenorhabditis brenneri Sequencing and Analysis Consortium"/>
            <person name="Wilson R.K."/>
        </authorList>
    </citation>
    <scope>NUCLEOTIDE SEQUENCE [LARGE SCALE GENOMIC DNA]</scope>
    <source>
        <strain evidence="2">PB2801</strain>
    </source>
</reference>
<dbReference type="eggNOG" id="KOG0620">
    <property type="taxonomic scope" value="Eukaryota"/>
</dbReference>
<evidence type="ECO:0000313" key="1">
    <source>
        <dbReference type="EMBL" id="EGT34829.1"/>
    </source>
</evidence>
<dbReference type="HOGENOM" id="CLU_016428_7_1_1"/>
<sequence>MGKKVSGRKSSSSQFSIKVDPAFDHLSTTMTIKEFAVDARITSLLVNNEAYRIIRDGIPVNTVNLALTPIVNQHFMPTIIYNIRNTPVQLHWFVKNELQLEKMKKTGPTKKDVEALNLSFVNEEDRVFQLDGYIFKHTGPYYTPDENDVDRLVAVVVDSGINHPAHAAISSRQTLKAPDEIITDEQVKWCKENALKDDENTIRLMSYNILADAYLELDQVQEKLYFNYCPKAYQRFFYRTPLFLKQLHDFADAGVSIMFLQEVDISCHSNFIKPFIETIGYSSELAKKLGGIREGVATIFDQKRFRSTSSNIYALSELAKSEEENEDIWRILSTSKESLEKFETRPTVLQVVVLEDINSGVVLICANTHLHHNPSDEHLKAVQALICVRKVLKIYYDERKKAPEKDIRLIFGGDFNSTPDGPAYKLMAEGILSKDDDNWKRCDKKIVAADLVIEKSLISLTGVPDYTNFTADSGGKPGFVGCLDYIWGIDVASKRVCPMPDHQKVIQYKGLPSQNAPSDHLPIICDIEL</sequence>
<gene>
    <name evidence="1" type="ORF">CAEBREN_29536</name>
</gene>
<dbReference type="PANTHER" id="PTHR12121">
    <property type="entry name" value="CARBON CATABOLITE REPRESSOR PROTEIN 4"/>
    <property type="match status" value="1"/>
</dbReference>
<dbReference type="OrthoDB" id="412787at2759"/>
<dbReference type="FunCoup" id="G0ML12">
    <property type="interactions" value="3431"/>
</dbReference>
<organism evidence="2">
    <name type="scientific">Caenorhabditis brenneri</name>
    <name type="common">Nematode worm</name>
    <dbReference type="NCBI Taxonomy" id="135651"/>
    <lineage>
        <taxon>Eukaryota</taxon>
        <taxon>Metazoa</taxon>
        <taxon>Ecdysozoa</taxon>
        <taxon>Nematoda</taxon>
        <taxon>Chromadorea</taxon>
        <taxon>Rhabditida</taxon>
        <taxon>Rhabditina</taxon>
        <taxon>Rhabditomorpha</taxon>
        <taxon>Rhabditoidea</taxon>
        <taxon>Rhabditidae</taxon>
        <taxon>Peloderinae</taxon>
        <taxon>Caenorhabditis</taxon>
    </lineage>
</organism>
<name>G0ML12_CAEBE</name>
<dbReference type="PANTHER" id="PTHR12121:SF37">
    <property type="entry name" value="2',5'-PHOSPHODIESTERASE 12"/>
    <property type="match status" value="1"/>
</dbReference>
<dbReference type="InterPro" id="IPR050410">
    <property type="entry name" value="CCR4/nocturin_mRNA_transcr"/>
</dbReference>
<evidence type="ECO:0000313" key="2">
    <source>
        <dbReference type="Proteomes" id="UP000008068"/>
    </source>
</evidence>
<dbReference type="InterPro" id="IPR036691">
    <property type="entry name" value="Endo/exonu/phosph_ase_sf"/>
</dbReference>
<dbReference type="STRING" id="135651.G0ML12"/>
<dbReference type="SUPFAM" id="SSF56219">
    <property type="entry name" value="DNase I-like"/>
    <property type="match status" value="1"/>
</dbReference>